<feature type="region of interest" description="Disordered" evidence="6">
    <location>
        <begin position="453"/>
        <end position="476"/>
    </location>
</feature>
<keyword evidence="9" id="KW-1185">Reference proteome</keyword>
<sequence>MDNYCAPQWVDFTSSPQVPSDDYFEKYHEIYEPKLCTKIINQSTESAKEVSEIIETPKKSVQSENRYFIKSMSTENLQTEIDSLKNTPIKVIYPSPYNNSKQKIMKQVSYENILNEAMQNVQLCEDLCNDKKNTDVSSTEDIFKKPIPIKSKTSKPVKIREIDNNSVLVSTNKQMQDIARNILEEETKNVSLSSINMFKPDTSSSIKVMKDCSKTSKIDDHLKCNIPQNNNLKNDHSKIKLNNKHLKLKPSDLKQQSSVIQKCSTTKINTHNRPVVTLSQKDQDKSKFKQVEKNQSKTKFVRCNNSADSLALHDKITQKNIRVAKADTTVKVKQTQKPYSSFSKEEKTFCQKNSASKKMVTTIVGNTGSEIIIKKEKILFFDIPIHTKQKKITCPVPFSFEHRDKIKKQLKLDQSESKCNKSKSVPNLKLLDISHKIPSKLFDTRKKALMSSCSNKEINDKNKDSKQFEGNKKSSTAYIHSLPSNKLMKTINPMKNKIEKKKTQDGQNKKDTNQAKKSLASISCKNIQSNTNLKVKKQEIIQINKKCIEKENRQPNINVSVINNSTLKHSKDVKVKSTAFKTNVEEREKQRRVLEDKMKQKKVLQVEKLKKEKEEKEANEKLEIAKLRKQAEIKARPMPIYKPLIRVKSTKPLTKPQSPAWSSKRRVKSTL</sequence>
<evidence type="ECO:0000313" key="8">
    <source>
        <dbReference type="EMBL" id="KAF7408492.1"/>
    </source>
</evidence>
<feature type="region of interest" description="Disordered" evidence="6">
    <location>
        <begin position="498"/>
        <end position="517"/>
    </location>
</feature>
<feature type="compositionally biased region" description="Basic and acidic residues" evidence="6">
    <location>
        <begin position="457"/>
        <end position="472"/>
    </location>
</feature>
<comment type="caution">
    <text evidence="8">The sequence shown here is derived from an EMBL/GenBank/DDBJ whole genome shotgun (WGS) entry which is preliminary data.</text>
</comment>
<feature type="region of interest" description="Disordered" evidence="6">
    <location>
        <begin position="646"/>
        <end position="671"/>
    </location>
</feature>
<protein>
    <recommendedName>
        <fullName evidence="7">TPX2 C-terminal domain-containing protein</fullName>
    </recommendedName>
</protein>
<evidence type="ECO:0000256" key="3">
    <source>
        <dbReference type="ARBA" id="ARBA00022490"/>
    </source>
</evidence>
<feature type="compositionally biased region" description="Polar residues" evidence="6">
    <location>
        <begin position="651"/>
        <end position="661"/>
    </location>
</feature>
<dbReference type="InterPro" id="IPR027329">
    <property type="entry name" value="TPX2_C"/>
</dbReference>
<dbReference type="Proteomes" id="UP000614350">
    <property type="component" value="Unassembled WGS sequence"/>
</dbReference>
<evidence type="ECO:0000259" key="7">
    <source>
        <dbReference type="Pfam" id="PF06886"/>
    </source>
</evidence>
<organism evidence="8 9">
    <name type="scientific">Vespula vulgaris</name>
    <name type="common">Yellow jacket</name>
    <name type="synonym">Wasp</name>
    <dbReference type="NCBI Taxonomy" id="7454"/>
    <lineage>
        <taxon>Eukaryota</taxon>
        <taxon>Metazoa</taxon>
        <taxon>Ecdysozoa</taxon>
        <taxon>Arthropoda</taxon>
        <taxon>Hexapoda</taxon>
        <taxon>Insecta</taxon>
        <taxon>Pterygota</taxon>
        <taxon>Neoptera</taxon>
        <taxon>Endopterygota</taxon>
        <taxon>Hymenoptera</taxon>
        <taxon>Apocrita</taxon>
        <taxon>Aculeata</taxon>
        <taxon>Vespoidea</taxon>
        <taxon>Vespidae</taxon>
        <taxon>Vespinae</taxon>
        <taxon>Vespula</taxon>
    </lineage>
</organism>
<evidence type="ECO:0000256" key="5">
    <source>
        <dbReference type="SAM" id="Coils"/>
    </source>
</evidence>
<accession>A0A834KM99</accession>
<proteinExistence type="inferred from homology"/>
<dbReference type="GO" id="GO:0005856">
    <property type="term" value="C:cytoskeleton"/>
    <property type="evidence" value="ECO:0007669"/>
    <property type="project" value="UniProtKB-SubCell"/>
</dbReference>
<name>A0A834KM99_VESVU</name>
<evidence type="ECO:0000256" key="4">
    <source>
        <dbReference type="ARBA" id="ARBA00023212"/>
    </source>
</evidence>
<evidence type="ECO:0000256" key="6">
    <source>
        <dbReference type="SAM" id="MobiDB-lite"/>
    </source>
</evidence>
<comment type="subcellular location">
    <subcellularLocation>
        <location evidence="1">Cytoplasm</location>
        <location evidence="1">Cytoskeleton</location>
    </subcellularLocation>
</comment>
<comment type="similarity">
    <text evidence="2">Belongs to the TPX2 family.</text>
</comment>
<evidence type="ECO:0000313" key="9">
    <source>
        <dbReference type="Proteomes" id="UP000614350"/>
    </source>
</evidence>
<reference evidence="8" key="1">
    <citation type="journal article" date="2020" name="G3 (Bethesda)">
        <title>High-Quality Assemblies for Three Invasive Social Wasps from the &lt;i&gt;Vespula&lt;/i&gt; Genus.</title>
        <authorList>
            <person name="Harrop T.W.R."/>
            <person name="Guhlin J."/>
            <person name="McLaughlin G.M."/>
            <person name="Permina E."/>
            <person name="Stockwell P."/>
            <person name="Gilligan J."/>
            <person name="Le Lec M.F."/>
            <person name="Gruber M.A.M."/>
            <person name="Quinn O."/>
            <person name="Lovegrove M."/>
            <person name="Duncan E.J."/>
            <person name="Remnant E.J."/>
            <person name="Van Eeckhoven J."/>
            <person name="Graham B."/>
            <person name="Knapp R.A."/>
            <person name="Langford K.W."/>
            <person name="Kronenberg Z."/>
            <person name="Press M.O."/>
            <person name="Eacker S.M."/>
            <person name="Wilson-Rankin E.E."/>
            <person name="Purcell J."/>
            <person name="Lester P.J."/>
            <person name="Dearden P.K."/>
        </authorList>
    </citation>
    <scope>NUCLEOTIDE SEQUENCE</scope>
    <source>
        <strain evidence="8">Marl-1</strain>
    </source>
</reference>
<keyword evidence="5" id="KW-0175">Coiled coil</keyword>
<gene>
    <name evidence="8" type="ORF">HZH66_003029</name>
</gene>
<keyword evidence="4" id="KW-0206">Cytoskeleton</keyword>
<evidence type="ECO:0000256" key="1">
    <source>
        <dbReference type="ARBA" id="ARBA00004245"/>
    </source>
</evidence>
<feature type="coiled-coil region" evidence="5">
    <location>
        <begin position="584"/>
        <end position="630"/>
    </location>
</feature>
<dbReference type="Pfam" id="PF06886">
    <property type="entry name" value="TPX2"/>
    <property type="match status" value="1"/>
</dbReference>
<feature type="domain" description="TPX2 C-terminal" evidence="7">
    <location>
        <begin position="580"/>
        <end position="655"/>
    </location>
</feature>
<evidence type="ECO:0000256" key="2">
    <source>
        <dbReference type="ARBA" id="ARBA00005885"/>
    </source>
</evidence>
<dbReference type="EMBL" id="JACSEA010000002">
    <property type="protein sequence ID" value="KAF7408492.1"/>
    <property type="molecule type" value="Genomic_DNA"/>
</dbReference>
<dbReference type="AlphaFoldDB" id="A0A834KM99"/>
<feature type="compositionally biased region" description="Basic and acidic residues" evidence="6">
    <location>
        <begin position="501"/>
        <end position="514"/>
    </location>
</feature>
<keyword evidence="3" id="KW-0963">Cytoplasm</keyword>